<organism evidence="1 2">
    <name type="scientific">Aulographum hederae CBS 113979</name>
    <dbReference type="NCBI Taxonomy" id="1176131"/>
    <lineage>
        <taxon>Eukaryota</taxon>
        <taxon>Fungi</taxon>
        <taxon>Dikarya</taxon>
        <taxon>Ascomycota</taxon>
        <taxon>Pezizomycotina</taxon>
        <taxon>Dothideomycetes</taxon>
        <taxon>Pleosporomycetidae</taxon>
        <taxon>Aulographales</taxon>
        <taxon>Aulographaceae</taxon>
    </lineage>
</organism>
<gene>
    <name evidence="1" type="ORF">K402DRAFT_51314</name>
</gene>
<evidence type="ECO:0000313" key="1">
    <source>
        <dbReference type="EMBL" id="KAF1987557.1"/>
    </source>
</evidence>
<dbReference type="EMBL" id="ML977152">
    <property type="protein sequence ID" value="KAF1987557.1"/>
    <property type="molecule type" value="Genomic_DNA"/>
</dbReference>
<sequence length="114" mass="13460">MVGEWGDDYSDTVARIDEGKRFGGRELKPHRLTEVRQTNEVKNKTPEREIRYVTMQYEDEIDFDVEMEAPGPNRQPQLLPRWQGWTRPARIIVDYGNSFRSTYTCIAPHNSRCR</sequence>
<protein>
    <submittedName>
        <fullName evidence="1">Uncharacterized protein</fullName>
    </submittedName>
</protein>
<dbReference type="AlphaFoldDB" id="A0A6G1H3C1"/>
<name>A0A6G1H3C1_9PEZI</name>
<accession>A0A6G1H3C1</accession>
<evidence type="ECO:0000313" key="2">
    <source>
        <dbReference type="Proteomes" id="UP000800041"/>
    </source>
</evidence>
<keyword evidence="2" id="KW-1185">Reference proteome</keyword>
<proteinExistence type="predicted"/>
<dbReference type="Proteomes" id="UP000800041">
    <property type="component" value="Unassembled WGS sequence"/>
</dbReference>
<reference evidence="1" key="1">
    <citation type="journal article" date="2020" name="Stud. Mycol.">
        <title>101 Dothideomycetes genomes: a test case for predicting lifestyles and emergence of pathogens.</title>
        <authorList>
            <person name="Haridas S."/>
            <person name="Albert R."/>
            <person name="Binder M."/>
            <person name="Bloem J."/>
            <person name="Labutti K."/>
            <person name="Salamov A."/>
            <person name="Andreopoulos B."/>
            <person name="Baker S."/>
            <person name="Barry K."/>
            <person name="Bills G."/>
            <person name="Bluhm B."/>
            <person name="Cannon C."/>
            <person name="Castanera R."/>
            <person name="Culley D."/>
            <person name="Daum C."/>
            <person name="Ezra D."/>
            <person name="Gonzalez J."/>
            <person name="Henrissat B."/>
            <person name="Kuo A."/>
            <person name="Liang C."/>
            <person name="Lipzen A."/>
            <person name="Lutzoni F."/>
            <person name="Magnuson J."/>
            <person name="Mondo S."/>
            <person name="Nolan M."/>
            <person name="Ohm R."/>
            <person name="Pangilinan J."/>
            <person name="Park H.-J."/>
            <person name="Ramirez L."/>
            <person name="Alfaro M."/>
            <person name="Sun H."/>
            <person name="Tritt A."/>
            <person name="Yoshinaga Y."/>
            <person name="Zwiers L.-H."/>
            <person name="Turgeon B."/>
            <person name="Goodwin S."/>
            <person name="Spatafora J."/>
            <person name="Crous P."/>
            <person name="Grigoriev I."/>
        </authorList>
    </citation>
    <scope>NUCLEOTIDE SEQUENCE</scope>
    <source>
        <strain evidence="1">CBS 113979</strain>
    </source>
</reference>